<reference evidence="2 3" key="1">
    <citation type="submission" date="2020-08" db="EMBL/GenBank/DDBJ databases">
        <title>The Agave Microbiome: Exploring the role of microbial communities in plant adaptations to desert environments.</title>
        <authorList>
            <person name="Partida-Martinez L.P."/>
        </authorList>
    </citation>
    <scope>NUCLEOTIDE SEQUENCE [LARGE SCALE GENOMIC DNA]</scope>
    <source>
        <strain evidence="2 3">AS3.12</strain>
    </source>
</reference>
<gene>
    <name evidence="2" type="ORF">F4695_004354</name>
</gene>
<evidence type="ECO:0000313" key="3">
    <source>
        <dbReference type="Proteomes" id="UP000585437"/>
    </source>
</evidence>
<comment type="caution">
    <text evidence="2">The sequence shown here is derived from an EMBL/GenBank/DDBJ whole genome shotgun (WGS) entry which is preliminary data.</text>
</comment>
<protein>
    <submittedName>
        <fullName evidence="2">NAD(P)-dependent dehydrogenase (Short-subunit alcohol dehydrogenase family)</fullName>
    </submittedName>
</protein>
<feature type="region of interest" description="Disordered" evidence="1">
    <location>
        <begin position="37"/>
        <end position="58"/>
    </location>
</feature>
<evidence type="ECO:0000313" key="2">
    <source>
        <dbReference type="EMBL" id="MBB6510961.1"/>
    </source>
</evidence>
<dbReference type="EMBL" id="JACHBU010000013">
    <property type="protein sequence ID" value="MBB6510961.1"/>
    <property type="molecule type" value="Genomic_DNA"/>
</dbReference>
<dbReference type="Gene3D" id="3.40.50.720">
    <property type="entry name" value="NAD(P)-binding Rossmann-like Domain"/>
    <property type="match status" value="1"/>
</dbReference>
<accession>A0A7X0MTY5</accession>
<keyword evidence="3" id="KW-1185">Reference proteome</keyword>
<proteinExistence type="predicted"/>
<dbReference type="AlphaFoldDB" id="A0A7X0MTY5"/>
<dbReference type="SUPFAM" id="SSF51735">
    <property type="entry name" value="NAD(P)-binding Rossmann-fold domains"/>
    <property type="match status" value="1"/>
</dbReference>
<dbReference type="InterPro" id="IPR036291">
    <property type="entry name" value="NAD(P)-bd_dom_sf"/>
</dbReference>
<organism evidence="2 3">
    <name type="scientific">Rhizobium soli</name>
    <dbReference type="NCBI Taxonomy" id="424798"/>
    <lineage>
        <taxon>Bacteria</taxon>
        <taxon>Pseudomonadati</taxon>
        <taxon>Pseudomonadota</taxon>
        <taxon>Alphaproteobacteria</taxon>
        <taxon>Hyphomicrobiales</taxon>
        <taxon>Rhizobiaceae</taxon>
        <taxon>Rhizobium/Agrobacterium group</taxon>
        <taxon>Rhizobium</taxon>
    </lineage>
</organism>
<dbReference type="Proteomes" id="UP000585437">
    <property type="component" value="Unassembled WGS sequence"/>
</dbReference>
<sequence>MSKLESKVALVIGGVDGIGGAISESFVAEGAQVYATSRRGAGNRSQTKTGIPLRSDAT</sequence>
<name>A0A7X0MTY5_9HYPH</name>
<evidence type="ECO:0000256" key="1">
    <source>
        <dbReference type="SAM" id="MobiDB-lite"/>
    </source>
</evidence>